<feature type="domain" description="Fibronectin type-III" evidence="7">
    <location>
        <begin position="2264"/>
        <end position="2374"/>
    </location>
</feature>
<evidence type="ECO:0000256" key="2">
    <source>
        <dbReference type="ARBA" id="ARBA00023157"/>
    </source>
</evidence>
<dbReference type="InterPro" id="IPR003598">
    <property type="entry name" value="Ig_sub2"/>
</dbReference>
<dbReference type="SMART" id="SM00406">
    <property type="entry name" value="IGv"/>
    <property type="match status" value="2"/>
</dbReference>
<keyword evidence="5" id="KW-0732">Signal</keyword>
<dbReference type="InterPro" id="IPR036179">
    <property type="entry name" value="Ig-like_dom_sf"/>
</dbReference>
<accession>A0AAV2T725</accession>
<feature type="domain" description="Ig-like" evidence="6">
    <location>
        <begin position="530"/>
        <end position="635"/>
    </location>
</feature>
<gene>
    <name evidence="8" type="ORF">CDAUBV1_LOCUS4590</name>
</gene>
<proteinExistence type="predicted"/>
<dbReference type="PROSITE" id="PS50853">
    <property type="entry name" value="FN3"/>
    <property type="match status" value="3"/>
</dbReference>
<organism evidence="8 9">
    <name type="scientific">Calicophoron daubneyi</name>
    <name type="common">Rumen fluke</name>
    <name type="synonym">Paramphistomum daubneyi</name>
    <dbReference type="NCBI Taxonomy" id="300641"/>
    <lineage>
        <taxon>Eukaryota</taxon>
        <taxon>Metazoa</taxon>
        <taxon>Spiralia</taxon>
        <taxon>Lophotrochozoa</taxon>
        <taxon>Platyhelminthes</taxon>
        <taxon>Trematoda</taxon>
        <taxon>Digenea</taxon>
        <taxon>Plagiorchiida</taxon>
        <taxon>Pronocephalata</taxon>
        <taxon>Paramphistomoidea</taxon>
        <taxon>Paramphistomidae</taxon>
        <taxon>Calicophoron</taxon>
    </lineage>
</organism>
<name>A0AAV2T725_CALDB</name>
<feature type="signal peptide" evidence="5">
    <location>
        <begin position="1"/>
        <end position="21"/>
    </location>
</feature>
<evidence type="ECO:0000256" key="5">
    <source>
        <dbReference type="SAM" id="SignalP"/>
    </source>
</evidence>
<feature type="chain" id="PRO_5043360067" evidence="5">
    <location>
        <begin position="22"/>
        <end position="3120"/>
    </location>
</feature>
<feature type="domain" description="Fibronectin type-III" evidence="7">
    <location>
        <begin position="1834"/>
        <end position="1927"/>
    </location>
</feature>
<feature type="domain" description="Fibronectin type-III" evidence="7">
    <location>
        <begin position="914"/>
        <end position="1009"/>
    </location>
</feature>
<dbReference type="SUPFAM" id="SSF49265">
    <property type="entry name" value="Fibronectin type III"/>
    <property type="match status" value="5"/>
</dbReference>
<dbReference type="PANTHER" id="PTHR44170:SF6">
    <property type="entry name" value="CONTACTIN"/>
    <property type="match status" value="1"/>
</dbReference>
<dbReference type="InterPro" id="IPR036116">
    <property type="entry name" value="FN3_sf"/>
</dbReference>
<keyword evidence="4" id="KW-1133">Transmembrane helix</keyword>
<dbReference type="CDD" id="cd00063">
    <property type="entry name" value="FN3"/>
    <property type="match status" value="3"/>
</dbReference>
<evidence type="ECO:0000256" key="4">
    <source>
        <dbReference type="SAM" id="Phobius"/>
    </source>
</evidence>
<dbReference type="SMART" id="SM00408">
    <property type="entry name" value="IGc2"/>
    <property type="match status" value="4"/>
</dbReference>
<dbReference type="InterPro" id="IPR007110">
    <property type="entry name" value="Ig-like_dom"/>
</dbReference>
<feature type="region of interest" description="Disordered" evidence="3">
    <location>
        <begin position="2722"/>
        <end position="2752"/>
    </location>
</feature>
<dbReference type="SMART" id="SM00060">
    <property type="entry name" value="FN3"/>
    <property type="match status" value="9"/>
</dbReference>
<evidence type="ECO:0000313" key="8">
    <source>
        <dbReference type="EMBL" id="CAL5132076.1"/>
    </source>
</evidence>
<dbReference type="PANTHER" id="PTHR44170">
    <property type="entry name" value="PROTEIN SIDEKICK"/>
    <property type="match status" value="1"/>
</dbReference>
<feature type="domain" description="Ig-like" evidence="6">
    <location>
        <begin position="640"/>
        <end position="765"/>
    </location>
</feature>
<dbReference type="Proteomes" id="UP001497525">
    <property type="component" value="Unassembled WGS sequence"/>
</dbReference>
<feature type="transmembrane region" description="Helical" evidence="4">
    <location>
        <begin position="2606"/>
        <end position="2628"/>
    </location>
</feature>
<feature type="region of interest" description="Disordered" evidence="3">
    <location>
        <begin position="3088"/>
        <end position="3120"/>
    </location>
</feature>
<keyword evidence="1" id="KW-0677">Repeat</keyword>
<dbReference type="InterPro" id="IPR003599">
    <property type="entry name" value="Ig_sub"/>
</dbReference>
<dbReference type="InterPro" id="IPR013106">
    <property type="entry name" value="Ig_V-set"/>
</dbReference>
<evidence type="ECO:0000259" key="6">
    <source>
        <dbReference type="PROSITE" id="PS50835"/>
    </source>
</evidence>
<protein>
    <submittedName>
        <fullName evidence="8">Uncharacterized protein</fullName>
    </submittedName>
</protein>
<dbReference type="EMBL" id="CAXLJL010000112">
    <property type="protein sequence ID" value="CAL5132076.1"/>
    <property type="molecule type" value="Genomic_DNA"/>
</dbReference>
<dbReference type="InterPro" id="IPR003961">
    <property type="entry name" value="FN3_dom"/>
</dbReference>
<evidence type="ECO:0000313" key="9">
    <source>
        <dbReference type="Proteomes" id="UP001497525"/>
    </source>
</evidence>
<feature type="compositionally biased region" description="Polar residues" evidence="3">
    <location>
        <begin position="2734"/>
        <end position="2746"/>
    </location>
</feature>
<evidence type="ECO:0000256" key="3">
    <source>
        <dbReference type="SAM" id="MobiDB-lite"/>
    </source>
</evidence>
<dbReference type="GO" id="GO:0016020">
    <property type="term" value="C:membrane"/>
    <property type="evidence" value="ECO:0007669"/>
    <property type="project" value="UniProtKB-SubCell"/>
</dbReference>
<feature type="domain" description="Ig-like" evidence="6">
    <location>
        <begin position="430"/>
        <end position="520"/>
    </location>
</feature>
<keyword evidence="2" id="KW-1015">Disulfide bond</keyword>
<dbReference type="Gene3D" id="2.60.40.10">
    <property type="entry name" value="Immunoglobulins"/>
    <property type="match status" value="10"/>
</dbReference>
<dbReference type="PROSITE" id="PS50835">
    <property type="entry name" value="IG_LIKE"/>
    <property type="match status" value="4"/>
</dbReference>
<comment type="caution">
    <text evidence="8">The sequence shown here is derived from an EMBL/GenBank/DDBJ whole genome shotgun (WGS) entry which is preliminary data.</text>
</comment>
<reference evidence="8" key="1">
    <citation type="submission" date="2024-06" db="EMBL/GenBank/DDBJ databases">
        <authorList>
            <person name="Liu X."/>
            <person name="Lenzi L."/>
            <person name="Haldenby T S."/>
            <person name="Uol C."/>
        </authorList>
    </citation>
    <scope>NUCLEOTIDE SEQUENCE</scope>
</reference>
<evidence type="ECO:0000259" key="7">
    <source>
        <dbReference type="PROSITE" id="PS50853"/>
    </source>
</evidence>
<keyword evidence="4" id="KW-0472">Membrane</keyword>
<dbReference type="SMART" id="SM00409">
    <property type="entry name" value="IG"/>
    <property type="match status" value="4"/>
</dbReference>
<keyword evidence="4" id="KW-0812">Transmembrane</keyword>
<dbReference type="Pfam" id="PF07679">
    <property type="entry name" value="I-set"/>
    <property type="match status" value="2"/>
</dbReference>
<dbReference type="Pfam" id="PF13927">
    <property type="entry name" value="Ig_3"/>
    <property type="match status" value="1"/>
</dbReference>
<feature type="domain" description="Ig-like" evidence="6">
    <location>
        <begin position="38"/>
        <end position="118"/>
    </location>
</feature>
<dbReference type="SUPFAM" id="SSF48726">
    <property type="entry name" value="Immunoglobulin"/>
    <property type="match status" value="4"/>
</dbReference>
<evidence type="ECO:0000256" key="1">
    <source>
        <dbReference type="ARBA" id="ARBA00022737"/>
    </source>
</evidence>
<dbReference type="InterPro" id="IPR013783">
    <property type="entry name" value="Ig-like_fold"/>
</dbReference>
<dbReference type="GO" id="GO:0098609">
    <property type="term" value="P:cell-cell adhesion"/>
    <property type="evidence" value="ECO:0007669"/>
    <property type="project" value="TreeGrafter"/>
</dbReference>
<dbReference type="InterPro" id="IPR013098">
    <property type="entry name" value="Ig_I-set"/>
</dbReference>
<sequence>MGGKFPILLSCILILTRTLIAEVQKVELDEESLESECPPLYFMEEELLFIMPEGESTVLPCKTNAIPKPWNTWYKDEVKIKENLTYSFRLPPITRNHSGYYHCEARNSHGGIRGKRIRLEVGYLDPPTHTPPRSLISVRVGQALVIWPTLTSEIAGIHEGSSVYNPRGAPRSPNITIKAVPQPHAYWTLNNAPIPPSPVIYVSQKEHALVLLNIGPEMDSKVIKARLTNGYSKPNDEEIYTQSYVLQVNDPLPNHPERSLQLVLPPKDVVVSLQNDQPGSATFECVFNARPAHSLKVQWFRSRFSVDHTEHMKLIEPSSVGSLDPAGEPYRRLSRSSHDFRIYKFDGSGFNRTLTIYNITYESDSPSSTVLPAEEYTCQGYLENYDAEKSALRPFFAEHQMAPTVGPLSATASLRIYSSPKLRLPDELRPIVDSATSRTVKAALVLCTASTTVRIPCPVERRGYPDSEFDWLRDGEPVKENSERISVDKNRTLIIQKVRPSDSGVYQCYAHNTVGEDFLAFWVKVKSFAPQLRGTTVQSSMENVTVLEDEVALLSCPIDGAPQPKFTWYKESDRNMWTEINGLQGKREQSGSSNLHQNQGHLKISFAKLSDSGRYRCDAANSLGRAVAYVRLYVTARIRPAVVLPPRVTMLLNDSLQLQCAVLTPNRASVEFNWFHGRRVRSSSADGQKTIEDSSRLEQSRFEITYFTRVADNSHGGRLVEPDQRVQGSVLNMKHLTMEDAGIYVCDSYSVGGNLTFKSEIRVVSPPDIPSQLSVSYGLTNSQERSTDERGFGDNTADWNATELQIKFQLDSLNSGLEAQKILVFMKPLFEDDEKTIKDCKSVNEYGWGLVKIVAAPQNITTGSKRTLRISLKGLKDRRQHCVRVSAGNAVGWSGLSSPAPNAIRARVKTPTAMPGQRFFVSSSSKSIHLLWFNSRRNEQGHILSYQFNCQKEGGKEHVTVQKEAKGLLSKATIDGLVPMTKYTIEASVCSSRGCFAFGKTIHVRTKEAVPQKSPIQLRVEAITQDSVLLSFIPPSEPFYRTTGYKVKLKCIDPPGCPTLGKSIPIDFPQCDLINACGSQDRGKDLRDEVPSEDQTRTPVRVRIGGLQPQTLYEASVAVLSTTSSGPFSPIPEVFRTDTRALGKVTGLRVKSARPTELVVEWGAPEGRTEKMHHYVVNYTKPTTVKINITIQLKTTSELANDAVDISLLAKLLKLHDWLLQYHGFHASGTQEIRKGDKEFPSWKWLTSISCSDLHWYHAGQSKNPSHNYTTVHLIITAYGLSQYTHYRLRVRGPLFGLFEPASNERNASRLFSSEPSQWFMTPTGTPAAGPRRATAILLDARRVRIFWQPLTAEEWRGLPGGYVISAELLEDPHDHPAAFQNRTGYEELNSVGNLKFPENQTEVGPCGVRRLTVVLTSTAENTFVLDNLQPTSQYKVTLKPFTLNMEAVENSADDKKHQVLYGPEVSVSQVGFGRQTVASSFPFHARSNIRTWNSPPLVVPENITLIVLGDNITVRWMEPILNLCKQSVEGYQVLLLQGTSEYDPTVVEENIALKEHPIIYRVEHEKVLTFKHDQSPTITRSVVIPRHEIMQLLTYKTDSDARDAGSQAWIRISAYNAYGSGPMSSPVTLHMGTDLAAKDGLLTVRKISANLVRNESTIHGRVILSWKAARTKITRAQNAYQIRWQQIDPVTRQPVGSSASRLLSWPHSLGSSSQLEVLIAFDDLIMGATYVFSIGKLSSKQTNPDSKRFLSERDLIVHAVPDEHLVAPTRLPGTPRKWLSPSLADAESFNTGADHQVTSVDGASVALAWPEYPCSFHSFASGDRYFGPIYTAPVRNYTLQYIKIASISNMHEIGSSNVLMDALYLSGYTQSAWTTYQVSPERGQENHFVVSGLAHHSAYVFRIAALTDVGPSPFSEPSEIILTQSSKPCMAPTNVSVKLITVNVEDYSRHSGLHSDNVTRDKMKPDQYCQALLVQWHAIPSEAWNNEAQYYRVSYQLQAVQSEPEETGPEEALEESVFVSANSAAMEVGNKSSLFRTLITQILPGSYYRVGISAWTNIGEGPQSKNLLVYSGEGCVRGDAEKNWFVRNLPASREEGADPSQSFLTVKEFHCFSDLFRVEITCSWLRLNAPDLLGYRIFLAHHGPVRQAHLFSNSDVQGNSVQQFFFASNVTNVRFMHMVTNEEDMHAASENSVNFPLKPYQIYTVAIQALTLYEQGGLVHFPNSPVNRKLEGVKFTNDEVTLQENKIGCLPHCLCTAQMPPFKPSALRSEWTSRETVKLKWSEPVEMNGDLKAYRIRLTRLNQSSAAYQHKDVTFNTLIISKPENHRSLEQLIDLTSNSTYLFEVSAQTESKQNEGWGSPSCLLLATGYCQPLLPAQEQFGLETDCFQLKNYFEMLKKLSADESSGTCLTRAPEVYRPVIKILSIVEGKVPPAVTKSAAASRRSSYQPQRLVEQKRNATVANLTDVVNGEWMNISWSLATSALGPISQFLLEARMSKHLGRWYVIGAVDNETRSFFIPLADARLADIAADSSRVKLNDSALFEEADAQMVAAAFAEAEISPKSATHMAIQFRVSIANQFMIGQPSQGSNWIIIRLKTKQPVVYKAWWFLVALCLCICICGVGVAALLKASAGRRFIKHHLSIWKGAEHPGAISVHCCLGDRYFSNAYSEANSKTLLRSAVRDRLQSPNHFDLSSSIVGNLTPPNFAPMNFSPNSTQMCFNNSEQNGGMLDSPLGSQTPSNKTGSSFEPDRPNLQLAYNQSVDRLWTSTIISPPNLERKISWHQCTKILAPQLNESYFINDAEFQAASKGYVSSHSIGCHRLEPPDKCDLHGLLRCKSGRRGPNSEYNSPAKLHQSPINHHFITSQLQEGWGCKHTVESRETEDLRRPNNDCIQNLEEYSLHVHPSLGMYDVDLHAKSPNLCLRFAGIDEQKPNCSPEFDPNSGSNQYDIQDYSQHLSLNRRAQLCPRASFSHVTQNGRRWEVERRRADHSRIKPCSMEETQGLIGGLNYENIILCQHPVQITTASQFNPPQIPSVMLDRLPANDWDTYAHQSLLFSPDQRLAGYKSTPLSYAQQTLLQEQLYDVGESKSSTSCQNAQTDRNDRSTSSGMNQNALSSTEV</sequence>